<sequence>MKLWFKQIVPAVAYIHVKKLLHRDLKPSNILISEDGRLKVCDLGIASEQRLENGMEVVVTRTYKSCTELYRSPEQVFNCYRAGIKADFDIDQITVDKLFYSG</sequence>
<gene>
    <name evidence="6" type="primary">WBGene00110684</name>
</gene>
<keyword evidence="3" id="KW-0418">Kinase</keyword>
<dbReference type="Proteomes" id="UP000005239">
    <property type="component" value="Unassembled WGS sequence"/>
</dbReference>
<name>A0A2A6CVU1_PRIPA</name>
<dbReference type="GO" id="GO:0004672">
    <property type="term" value="F:protein kinase activity"/>
    <property type="evidence" value="ECO:0007669"/>
    <property type="project" value="InterPro"/>
</dbReference>
<keyword evidence="7" id="KW-1185">Reference proteome</keyword>
<organism evidence="6 7">
    <name type="scientific">Pristionchus pacificus</name>
    <name type="common">Parasitic nematode worm</name>
    <dbReference type="NCBI Taxonomy" id="54126"/>
    <lineage>
        <taxon>Eukaryota</taxon>
        <taxon>Metazoa</taxon>
        <taxon>Ecdysozoa</taxon>
        <taxon>Nematoda</taxon>
        <taxon>Chromadorea</taxon>
        <taxon>Rhabditida</taxon>
        <taxon>Rhabditina</taxon>
        <taxon>Diplogasteromorpha</taxon>
        <taxon>Diplogasteroidea</taxon>
        <taxon>Neodiplogasteridae</taxon>
        <taxon>Pristionchus</taxon>
    </lineage>
</organism>
<dbReference type="PROSITE" id="PS50011">
    <property type="entry name" value="PROTEIN_KINASE_DOM"/>
    <property type="match status" value="1"/>
</dbReference>
<dbReference type="EnsemblMetazoa" id="PPA21130.1">
    <property type="protein sequence ID" value="PPA21130.1"/>
    <property type="gene ID" value="WBGene00110684"/>
</dbReference>
<evidence type="ECO:0000256" key="4">
    <source>
        <dbReference type="ARBA" id="ARBA00022840"/>
    </source>
</evidence>
<dbReference type="PANTHER" id="PTHR11042">
    <property type="entry name" value="EUKARYOTIC TRANSLATION INITIATION FACTOR 2-ALPHA KINASE EIF2-ALPHA KINASE -RELATED"/>
    <property type="match status" value="1"/>
</dbReference>
<evidence type="ECO:0000313" key="7">
    <source>
        <dbReference type="Proteomes" id="UP000005239"/>
    </source>
</evidence>
<dbReference type="InterPro" id="IPR011009">
    <property type="entry name" value="Kinase-like_dom_sf"/>
</dbReference>
<dbReference type="PANTHER" id="PTHR11042:SF91">
    <property type="entry name" value="EUKARYOTIC TRANSLATION INITIATION FACTOR 2-ALPHA KINASE"/>
    <property type="match status" value="1"/>
</dbReference>
<proteinExistence type="inferred from homology"/>
<dbReference type="Gene3D" id="1.10.510.10">
    <property type="entry name" value="Transferase(Phosphotransferase) domain 1"/>
    <property type="match status" value="1"/>
</dbReference>
<comment type="similarity">
    <text evidence="5">Belongs to the protein kinase superfamily. Ser/Thr protein kinase family. GCN2 subfamily.</text>
</comment>
<reference evidence="7" key="1">
    <citation type="journal article" date="2008" name="Nat. Genet.">
        <title>The Pristionchus pacificus genome provides a unique perspective on nematode lifestyle and parasitism.</title>
        <authorList>
            <person name="Dieterich C."/>
            <person name="Clifton S.W."/>
            <person name="Schuster L.N."/>
            <person name="Chinwalla A."/>
            <person name="Delehaunty K."/>
            <person name="Dinkelacker I."/>
            <person name="Fulton L."/>
            <person name="Fulton R."/>
            <person name="Godfrey J."/>
            <person name="Minx P."/>
            <person name="Mitreva M."/>
            <person name="Roeseler W."/>
            <person name="Tian H."/>
            <person name="Witte H."/>
            <person name="Yang S.P."/>
            <person name="Wilson R.K."/>
            <person name="Sommer R.J."/>
        </authorList>
    </citation>
    <scope>NUCLEOTIDE SEQUENCE [LARGE SCALE GENOMIC DNA]</scope>
    <source>
        <strain evidence="7">PS312</strain>
    </source>
</reference>
<dbReference type="InterPro" id="IPR000719">
    <property type="entry name" value="Prot_kinase_dom"/>
</dbReference>
<dbReference type="Pfam" id="PF00069">
    <property type="entry name" value="Pkinase"/>
    <property type="match status" value="1"/>
</dbReference>
<evidence type="ECO:0000256" key="1">
    <source>
        <dbReference type="ARBA" id="ARBA00022679"/>
    </source>
</evidence>
<keyword evidence="2" id="KW-0547">Nucleotide-binding</keyword>
<protein>
    <submittedName>
        <fullName evidence="6">Protein kinase domain-containing protein</fullName>
    </submittedName>
</protein>
<evidence type="ECO:0000256" key="5">
    <source>
        <dbReference type="ARBA" id="ARBA00037982"/>
    </source>
</evidence>
<evidence type="ECO:0000256" key="3">
    <source>
        <dbReference type="ARBA" id="ARBA00022777"/>
    </source>
</evidence>
<accession>A0A8R1YJV6</accession>
<evidence type="ECO:0000256" key="2">
    <source>
        <dbReference type="ARBA" id="ARBA00022741"/>
    </source>
</evidence>
<dbReference type="GO" id="GO:0005524">
    <property type="term" value="F:ATP binding"/>
    <property type="evidence" value="ECO:0007669"/>
    <property type="project" value="UniProtKB-KW"/>
</dbReference>
<dbReference type="AlphaFoldDB" id="A0A2A6CVU1"/>
<keyword evidence="1" id="KW-0808">Transferase</keyword>
<reference evidence="6" key="2">
    <citation type="submission" date="2022-06" db="UniProtKB">
        <authorList>
            <consortium name="EnsemblMetazoa"/>
        </authorList>
    </citation>
    <scope>IDENTIFICATION</scope>
    <source>
        <strain evidence="6">PS312</strain>
    </source>
</reference>
<dbReference type="InterPro" id="IPR008271">
    <property type="entry name" value="Ser/Thr_kinase_AS"/>
</dbReference>
<dbReference type="InterPro" id="IPR050339">
    <property type="entry name" value="CC_SR_Kinase"/>
</dbReference>
<evidence type="ECO:0000313" key="6">
    <source>
        <dbReference type="EnsemblMetazoa" id="PPA21130.1"/>
    </source>
</evidence>
<dbReference type="PROSITE" id="PS00108">
    <property type="entry name" value="PROTEIN_KINASE_ST"/>
    <property type="match status" value="1"/>
</dbReference>
<accession>A0A2A6CVU1</accession>
<keyword evidence="4" id="KW-0067">ATP-binding</keyword>
<dbReference type="SUPFAM" id="SSF56112">
    <property type="entry name" value="Protein kinase-like (PK-like)"/>
    <property type="match status" value="1"/>
</dbReference>